<keyword evidence="2" id="KW-1185">Reference proteome</keyword>
<dbReference type="VEuPathDB" id="AmoebaDB:ACA1_299930"/>
<sequence length="65" mass="7072">MHRAGGNDAAFNAMITQGNSTQGYEPYLAHRFSPDPSSLKSPGQLVVQLEGVMVVKNNRGVWKNV</sequence>
<proteinExistence type="predicted"/>
<evidence type="ECO:0000313" key="1">
    <source>
        <dbReference type="EMBL" id="ELR22706.1"/>
    </source>
</evidence>
<dbReference type="GeneID" id="14923667"/>
<dbReference type="RefSeq" id="XP_004351099.1">
    <property type="nucleotide sequence ID" value="XM_004351047.1"/>
</dbReference>
<organism evidence="1 2">
    <name type="scientific">Acanthamoeba castellanii (strain ATCC 30010 / Neff)</name>
    <dbReference type="NCBI Taxonomy" id="1257118"/>
    <lineage>
        <taxon>Eukaryota</taxon>
        <taxon>Amoebozoa</taxon>
        <taxon>Discosea</taxon>
        <taxon>Longamoebia</taxon>
        <taxon>Centramoebida</taxon>
        <taxon>Acanthamoebidae</taxon>
        <taxon>Acanthamoeba</taxon>
    </lineage>
</organism>
<protein>
    <submittedName>
        <fullName evidence="1">Uncharacterized protein</fullName>
    </submittedName>
</protein>
<name>L8HE92_ACACF</name>
<dbReference type="KEGG" id="acan:ACA1_299930"/>
<reference evidence="1 2" key="1">
    <citation type="journal article" date="2013" name="Genome Biol.">
        <title>Genome of Acanthamoeba castellanii highlights extensive lateral gene transfer and early evolution of tyrosine kinase signaling.</title>
        <authorList>
            <person name="Clarke M."/>
            <person name="Lohan A.J."/>
            <person name="Liu B."/>
            <person name="Lagkouvardos I."/>
            <person name="Roy S."/>
            <person name="Zafar N."/>
            <person name="Bertelli C."/>
            <person name="Schilde C."/>
            <person name="Kianianmomeni A."/>
            <person name="Burglin T.R."/>
            <person name="Frech C."/>
            <person name="Turcotte B."/>
            <person name="Kopec K.O."/>
            <person name="Synnott J.M."/>
            <person name="Choo C."/>
            <person name="Paponov I."/>
            <person name="Finkler A."/>
            <person name="Soon Heng Tan C."/>
            <person name="Hutchins A.P."/>
            <person name="Weinmeier T."/>
            <person name="Rattei T."/>
            <person name="Chu J.S."/>
            <person name="Gimenez G."/>
            <person name="Irimia M."/>
            <person name="Rigden D.J."/>
            <person name="Fitzpatrick D.A."/>
            <person name="Lorenzo-Morales J."/>
            <person name="Bateman A."/>
            <person name="Chiu C.H."/>
            <person name="Tang P."/>
            <person name="Hegemann P."/>
            <person name="Fromm H."/>
            <person name="Raoult D."/>
            <person name="Greub G."/>
            <person name="Miranda-Saavedra D."/>
            <person name="Chen N."/>
            <person name="Nash P."/>
            <person name="Ginger M.L."/>
            <person name="Horn M."/>
            <person name="Schaap P."/>
            <person name="Caler L."/>
            <person name="Loftus B."/>
        </authorList>
    </citation>
    <scope>NUCLEOTIDE SEQUENCE [LARGE SCALE GENOMIC DNA]</scope>
    <source>
        <strain evidence="1 2">Neff</strain>
    </source>
</reference>
<dbReference type="EMBL" id="KB007872">
    <property type="protein sequence ID" value="ELR22706.1"/>
    <property type="molecule type" value="Genomic_DNA"/>
</dbReference>
<dbReference type="AlphaFoldDB" id="L8HE92"/>
<evidence type="ECO:0000313" key="2">
    <source>
        <dbReference type="Proteomes" id="UP000011083"/>
    </source>
</evidence>
<dbReference type="Proteomes" id="UP000011083">
    <property type="component" value="Unassembled WGS sequence"/>
</dbReference>
<gene>
    <name evidence="1" type="ORF">ACA1_299930</name>
</gene>
<accession>L8HE92</accession>